<feature type="region of interest" description="Disordered" evidence="1">
    <location>
        <begin position="432"/>
        <end position="451"/>
    </location>
</feature>
<evidence type="ECO:0000256" key="2">
    <source>
        <dbReference type="SAM" id="Phobius"/>
    </source>
</evidence>
<keyword evidence="2" id="KW-0472">Membrane</keyword>
<feature type="compositionally biased region" description="Low complexity" evidence="1">
    <location>
        <begin position="462"/>
        <end position="472"/>
    </location>
</feature>
<dbReference type="Gene3D" id="2.60.120.260">
    <property type="entry name" value="Galactose-binding domain-like"/>
    <property type="match status" value="1"/>
</dbReference>
<feature type="transmembrane region" description="Helical" evidence="2">
    <location>
        <begin position="331"/>
        <end position="354"/>
    </location>
</feature>
<keyword evidence="2" id="KW-0812">Transmembrane</keyword>
<feature type="region of interest" description="Disordered" evidence="1">
    <location>
        <begin position="363"/>
        <end position="409"/>
    </location>
</feature>
<feature type="compositionally biased region" description="Low complexity" evidence="1">
    <location>
        <begin position="441"/>
        <end position="451"/>
    </location>
</feature>
<evidence type="ECO:0000313" key="3">
    <source>
        <dbReference type="EMBL" id="KDR80846.1"/>
    </source>
</evidence>
<gene>
    <name evidence="3" type="ORF">GALMADRAFT_222445</name>
</gene>
<dbReference type="HOGENOM" id="CLU_036313_2_0_1"/>
<feature type="region of interest" description="Disordered" evidence="1">
    <location>
        <begin position="290"/>
        <end position="325"/>
    </location>
</feature>
<feature type="region of interest" description="Disordered" evidence="1">
    <location>
        <begin position="506"/>
        <end position="527"/>
    </location>
</feature>
<keyword evidence="2" id="KW-1133">Transmembrane helix</keyword>
<accession>A0A067TCG7</accession>
<reference evidence="4" key="1">
    <citation type="journal article" date="2014" name="Proc. Natl. Acad. Sci. U.S.A.">
        <title>Extensive sampling of basidiomycete genomes demonstrates inadequacy of the white-rot/brown-rot paradigm for wood decay fungi.</title>
        <authorList>
            <person name="Riley R."/>
            <person name="Salamov A.A."/>
            <person name="Brown D.W."/>
            <person name="Nagy L.G."/>
            <person name="Floudas D."/>
            <person name="Held B.W."/>
            <person name="Levasseur A."/>
            <person name="Lombard V."/>
            <person name="Morin E."/>
            <person name="Otillar R."/>
            <person name="Lindquist E.A."/>
            <person name="Sun H."/>
            <person name="LaButti K.M."/>
            <person name="Schmutz J."/>
            <person name="Jabbour D."/>
            <person name="Luo H."/>
            <person name="Baker S.E."/>
            <person name="Pisabarro A.G."/>
            <person name="Walton J.D."/>
            <person name="Blanchette R.A."/>
            <person name="Henrissat B."/>
            <person name="Martin F."/>
            <person name="Cullen D."/>
            <person name="Hibbett D.S."/>
            <person name="Grigoriev I.V."/>
        </authorList>
    </citation>
    <scope>NUCLEOTIDE SEQUENCE [LARGE SCALE GENOMIC DNA]</scope>
    <source>
        <strain evidence="4">CBS 339.88</strain>
    </source>
</reference>
<feature type="region of interest" description="Disordered" evidence="1">
    <location>
        <begin position="461"/>
        <end position="493"/>
    </location>
</feature>
<evidence type="ECO:0000313" key="4">
    <source>
        <dbReference type="Proteomes" id="UP000027222"/>
    </source>
</evidence>
<sequence length="527" mass="56684">MSSDDSDARKVIVDDNDGTIKYTGPWFLTDGKDYDNKGDFGKPYSNSLHGTTGEASLSYSFVGSNGRVMGTIDVDDSNSSSASNPNWECLLDGVSIPTFLPPSSTENNFVLCQWDLVPFGSHEITVNVKAQGKEFWFDQIIYLPTPDLALKNATILVSDTDVALQYGSGWQAAGITGHTSVVQGAVMTFTFFGSSLSWYGETPGDIPGEPDNPSTGFFSVDDQNPTNFTVVAKQDRRGPQTAKFSQLFFKTPPLPQGNHTLTVTNHGTIQSAPLVLSYLVVDNSELPTSPSGFPSSSAGLSSNTQSSRLDPGSGRHSGNGNSRGSSKDFPYIIGSILGALSLVLLIALILFFLIRRSKTKLGSVESANSPPPYTPPKDLSHVSRNPLSLPGAVGTQPRQDAHQTRTSNASRYNFAKRFTSISTRPNSLFTTSQLSALPTKRTSSTASSSRTYRPYFSRPWFGSSSRSSSGSSATLLNYASAPPSRKSSLGSIVDDQAMVVDLKDNEVWRSHARPPEAKIHPPTYTPG</sequence>
<feature type="compositionally biased region" description="Low complexity" evidence="1">
    <location>
        <begin position="290"/>
        <end position="302"/>
    </location>
</feature>
<dbReference type="Proteomes" id="UP000027222">
    <property type="component" value="Unassembled WGS sequence"/>
</dbReference>
<dbReference type="OrthoDB" id="3052647at2759"/>
<name>A0A067TCG7_GALM3</name>
<organism evidence="3 4">
    <name type="scientific">Galerina marginata (strain CBS 339.88)</name>
    <dbReference type="NCBI Taxonomy" id="685588"/>
    <lineage>
        <taxon>Eukaryota</taxon>
        <taxon>Fungi</taxon>
        <taxon>Dikarya</taxon>
        <taxon>Basidiomycota</taxon>
        <taxon>Agaricomycotina</taxon>
        <taxon>Agaricomycetes</taxon>
        <taxon>Agaricomycetidae</taxon>
        <taxon>Agaricales</taxon>
        <taxon>Agaricineae</taxon>
        <taxon>Strophariaceae</taxon>
        <taxon>Galerina</taxon>
    </lineage>
</organism>
<feature type="compositionally biased region" description="Low complexity" evidence="1">
    <location>
        <begin position="312"/>
        <end position="324"/>
    </location>
</feature>
<dbReference type="AlphaFoldDB" id="A0A067TCG7"/>
<proteinExistence type="predicted"/>
<evidence type="ECO:0000256" key="1">
    <source>
        <dbReference type="SAM" id="MobiDB-lite"/>
    </source>
</evidence>
<keyword evidence="4" id="KW-1185">Reference proteome</keyword>
<protein>
    <submittedName>
        <fullName evidence="3">Uncharacterized protein</fullName>
    </submittedName>
</protein>
<dbReference type="EMBL" id="KL142371">
    <property type="protein sequence ID" value="KDR80846.1"/>
    <property type="molecule type" value="Genomic_DNA"/>
</dbReference>
<feature type="compositionally biased region" description="Basic and acidic residues" evidence="1">
    <location>
        <begin position="506"/>
        <end position="519"/>
    </location>
</feature>